<evidence type="ECO:0000313" key="3">
    <source>
        <dbReference type="Proteomes" id="UP000827889"/>
    </source>
</evidence>
<feature type="compositionally biased region" description="Low complexity" evidence="1">
    <location>
        <begin position="31"/>
        <end position="40"/>
    </location>
</feature>
<proteinExistence type="predicted"/>
<name>A0A8B8MU63_9MYRT</name>
<dbReference type="GeneID" id="115727548"/>
<keyword evidence="2" id="KW-0812">Transmembrane</keyword>
<feature type="region of interest" description="Disordered" evidence="1">
    <location>
        <begin position="23"/>
        <end position="57"/>
    </location>
</feature>
<dbReference type="Proteomes" id="UP000827889">
    <property type="component" value="Chromosome 2"/>
</dbReference>
<evidence type="ECO:0000256" key="1">
    <source>
        <dbReference type="SAM" id="MobiDB-lite"/>
    </source>
</evidence>
<sequence>MGGGAAMRSAAAKVVGIGGVLRRAPAPPAAPQSVRSASRSGGVPAIASAKGGEVAPGDVPQAAAQMPAWEVDDWDLAAFEEGPAGEPMARVVFGGVPSYDEAKAATAELKDAIDKVYLSSTSTAGCEDQLPADQASGLPLLANSVETQSLVIGDALAAYPAPKHAVQAFTLLSQSPVAQSVVASLASDPNFWSAAMQNDAVKDFLQSQNSTGIQLPYMETKVEESGDDALSDDWKSPRKVEEISEGGHDNGLMTILRNIKLSVEEMVSNIPSFLANIFSLPSAEKTSTNEGNAGPAFNEKAFGVSFMGLALLAIIIVLLRRG</sequence>
<evidence type="ECO:0000313" key="4">
    <source>
        <dbReference type="RefSeq" id="XP_030513636.1"/>
    </source>
</evidence>
<dbReference type="PANTHER" id="PTHR33625:SF4">
    <property type="entry name" value="OS08G0179900 PROTEIN"/>
    <property type="match status" value="1"/>
</dbReference>
<accession>A0A8B8MU63</accession>
<dbReference type="RefSeq" id="XP_030513636.1">
    <property type="nucleotide sequence ID" value="XM_030657776.2"/>
</dbReference>
<gene>
    <name evidence="4" type="primary">LOC115727548</name>
</gene>
<reference evidence="4" key="2">
    <citation type="submission" date="2025-08" db="UniProtKB">
        <authorList>
            <consortium name="RefSeq"/>
        </authorList>
    </citation>
    <scope>IDENTIFICATION</scope>
    <source>
        <tissue evidence="4">Leaf</tissue>
    </source>
</reference>
<dbReference type="OrthoDB" id="659599at2759"/>
<dbReference type="KEGG" id="rarg:115727548"/>
<evidence type="ECO:0000256" key="2">
    <source>
        <dbReference type="SAM" id="Phobius"/>
    </source>
</evidence>
<dbReference type="AlphaFoldDB" id="A0A8B8MU63"/>
<reference evidence="3" key="1">
    <citation type="submission" date="2025-05" db="UniProtKB">
        <authorList>
            <consortium name="RefSeq"/>
        </authorList>
    </citation>
    <scope>NUCLEOTIDE SEQUENCE [LARGE SCALE GENOMIC DNA]</scope>
</reference>
<protein>
    <submittedName>
        <fullName evidence="4">Uncharacterized protein LOC115727548 isoform X1</fullName>
    </submittedName>
</protein>
<feature type="transmembrane region" description="Helical" evidence="2">
    <location>
        <begin position="301"/>
        <end position="319"/>
    </location>
</feature>
<keyword evidence="2" id="KW-0472">Membrane</keyword>
<keyword evidence="3" id="KW-1185">Reference proteome</keyword>
<keyword evidence="2" id="KW-1133">Transmembrane helix</keyword>
<organism evidence="3 4">
    <name type="scientific">Rhodamnia argentea</name>
    <dbReference type="NCBI Taxonomy" id="178133"/>
    <lineage>
        <taxon>Eukaryota</taxon>
        <taxon>Viridiplantae</taxon>
        <taxon>Streptophyta</taxon>
        <taxon>Embryophyta</taxon>
        <taxon>Tracheophyta</taxon>
        <taxon>Spermatophyta</taxon>
        <taxon>Magnoliopsida</taxon>
        <taxon>eudicotyledons</taxon>
        <taxon>Gunneridae</taxon>
        <taxon>Pentapetalae</taxon>
        <taxon>rosids</taxon>
        <taxon>malvids</taxon>
        <taxon>Myrtales</taxon>
        <taxon>Myrtaceae</taxon>
        <taxon>Myrtoideae</taxon>
        <taxon>Myrteae</taxon>
        <taxon>Australasian group</taxon>
        <taxon>Rhodamnia</taxon>
    </lineage>
</organism>
<dbReference type="PANTHER" id="PTHR33625">
    <property type="entry name" value="OS08G0179900 PROTEIN"/>
    <property type="match status" value="1"/>
</dbReference>